<gene>
    <name evidence="5" type="ORF">ACFSC7_05635</name>
</gene>
<evidence type="ECO:0000313" key="6">
    <source>
        <dbReference type="Proteomes" id="UP001597327"/>
    </source>
</evidence>
<proteinExistence type="inferred from homology"/>
<dbReference type="Pfam" id="PF22624">
    <property type="entry name" value="AASDHPPT_N"/>
    <property type="match status" value="1"/>
</dbReference>
<dbReference type="InterPro" id="IPR050559">
    <property type="entry name" value="P-Pant_transferase_sf"/>
</dbReference>
<evidence type="ECO:0000256" key="1">
    <source>
        <dbReference type="ARBA" id="ARBA00010990"/>
    </source>
</evidence>
<keyword evidence="2 5" id="KW-0808">Transferase</keyword>
<evidence type="ECO:0000259" key="4">
    <source>
        <dbReference type="Pfam" id="PF22624"/>
    </source>
</evidence>
<dbReference type="Gene3D" id="3.90.470.20">
    <property type="entry name" value="4'-phosphopantetheinyl transferase domain"/>
    <property type="match status" value="2"/>
</dbReference>
<evidence type="ECO:0000259" key="3">
    <source>
        <dbReference type="Pfam" id="PF01648"/>
    </source>
</evidence>
<keyword evidence="6" id="KW-1185">Reference proteome</keyword>
<reference evidence="6" key="1">
    <citation type="journal article" date="2019" name="Int. J. Syst. Evol. Microbiol.">
        <title>The Global Catalogue of Microorganisms (GCM) 10K type strain sequencing project: providing services to taxonomists for standard genome sequencing and annotation.</title>
        <authorList>
            <consortium name="The Broad Institute Genomics Platform"/>
            <consortium name="The Broad Institute Genome Sequencing Center for Infectious Disease"/>
            <person name="Wu L."/>
            <person name="Ma J."/>
        </authorList>
    </citation>
    <scope>NUCLEOTIDE SEQUENCE [LARGE SCALE GENOMIC DNA]</scope>
    <source>
        <strain evidence="6">JCM 3369</strain>
    </source>
</reference>
<name>A0ABW4JSC4_9HYPH</name>
<protein>
    <submittedName>
        <fullName evidence="5">4'-phosphopantetheinyl transferase family protein</fullName>
    </submittedName>
</protein>
<dbReference type="InterPro" id="IPR037143">
    <property type="entry name" value="4-PPantetheinyl_Trfase_dom_sf"/>
</dbReference>
<dbReference type="InterPro" id="IPR008278">
    <property type="entry name" value="4-PPantetheinyl_Trfase_dom"/>
</dbReference>
<accession>A0ABW4JSC4</accession>
<feature type="domain" description="4'-phosphopantetheinyl transferase" evidence="3">
    <location>
        <begin position="153"/>
        <end position="247"/>
    </location>
</feature>
<comment type="caution">
    <text evidence="5">The sequence shown here is derived from an EMBL/GenBank/DDBJ whole genome shotgun (WGS) entry which is preliminary data.</text>
</comment>
<dbReference type="Pfam" id="PF01648">
    <property type="entry name" value="ACPS"/>
    <property type="match status" value="1"/>
</dbReference>
<comment type="similarity">
    <text evidence="1">Belongs to the P-Pant transferase superfamily. Gsp/Sfp/HetI/AcpT family.</text>
</comment>
<sequence>MSDACPSPMPLLDLRADLLRGAAPALRPLRPAEARVWWMPVPPPEETGPSDTEGGLPDHPVWSRLEALVSEDELERAWRFRFARDRMTYVAAHALGRLMLSQATGLPTDHWRFTVEAHGKPEVISPDGGPRLRLNLSHTHGMVAAALTKTADIGIDVEHFDRSSDIGLVARRVFAEDECAVIFAGAESGHLPRFLRFWTLKEAYVKAIGKGLAQPLKRISFDLGDRSLPPRMRLDGATDPAPEWQFRQVLPGPGHVLALARETVDPAAPVTLSEVTLGL</sequence>
<dbReference type="InterPro" id="IPR055066">
    <property type="entry name" value="AASDHPPT_N"/>
</dbReference>
<dbReference type="SUPFAM" id="SSF56214">
    <property type="entry name" value="4'-phosphopantetheinyl transferase"/>
    <property type="match status" value="2"/>
</dbReference>
<dbReference type="GO" id="GO:0016740">
    <property type="term" value="F:transferase activity"/>
    <property type="evidence" value="ECO:0007669"/>
    <property type="project" value="UniProtKB-KW"/>
</dbReference>
<dbReference type="Proteomes" id="UP001597327">
    <property type="component" value="Unassembled WGS sequence"/>
</dbReference>
<dbReference type="PANTHER" id="PTHR12215">
    <property type="entry name" value="PHOSPHOPANTETHEINE TRANSFERASE"/>
    <property type="match status" value="1"/>
</dbReference>
<evidence type="ECO:0000256" key="2">
    <source>
        <dbReference type="ARBA" id="ARBA00022679"/>
    </source>
</evidence>
<evidence type="ECO:0000313" key="5">
    <source>
        <dbReference type="EMBL" id="MFD1694989.1"/>
    </source>
</evidence>
<dbReference type="PANTHER" id="PTHR12215:SF10">
    <property type="entry name" value="L-AMINOADIPATE-SEMIALDEHYDE DEHYDROGENASE-PHOSPHOPANTETHEINYL TRANSFERASE"/>
    <property type="match status" value="1"/>
</dbReference>
<feature type="domain" description="4'-phosphopantetheinyl transferase N-terminal" evidence="4">
    <location>
        <begin position="57"/>
        <end position="146"/>
    </location>
</feature>
<dbReference type="RefSeq" id="WP_377174971.1">
    <property type="nucleotide sequence ID" value="NZ_JBHUFA010000001.1"/>
</dbReference>
<dbReference type="EMBL" id="JBHUFA010000001">
    <property type="protein sequence ID" value="MFD1694989.1"/>
    <property type="molecule type" value="Genomic_DNA"/>
</dbReference>
<organism evidence="5 6">
    <name type="scientific">Roseibium aestuarii</name>
    <dbReference type="NCBI Taxonomy" id="2600299"/>
    <lineage>
        <taxon>Bacteria</taxon>
        <taxon>Pseudomonadati</taxon>
        <taxon>Pseudomonadota</taxon>
        <taxon>Alphaproteobacteria</taxon>
        <taxon>Hyphomicrobiales</taxon>
        <taxon>Stappiaceae</taxon>
        <taxon>Roseibium</taxon>
    </lineage>
</organism>